<accession>A0A1I3LJH4</accession>
<organism evidence="2 3">
    <name type="scientific">Albimonas pacifica</name>
    <dbReference type="NCBI Taxonomy" id="1114924"/>
    <lineage>
        <taxon>Bacteria</taxon>
        <taxon>Pseudomonadati</taxon>
        <taxon>Pseudomonadota</taxon>
        <taxon>Alphaproteobacteria</taxon>
        <taxon>Rhodobacterales</taxon>
        <taxon>Paracoccaceae</taxon>
        <taxon>Albimonas</taxon>
    </lineage>
</organism>
<evidence type="ECO:0000259" key="1">
    <source>
        <dbReference type="PROSITE" id="PS51301"/>
    </source>
</evidence>
<dbReference type="GO" id="GO:0003677">
    <property type="term" value="F:DNA binding"/>
    <property type="evidence" value="ECO:0007669"/>
    <property type="project" value="InterPro"/>
</dbReference>
<dbReference type="InterPro" id="IPR036887">
    <property type="entry name" value="HTH_APSES_sf"/>
</dbReference>
<dbReference type="EMBL" id="FOQH01000010">
    <property type="protein sequence ID" value="SFI84626.1"/>
    <property type="molecule type" value="Genomic_DNA"/>
</dbReference>
<dbReference type="InterPro" id="IPR018004">
    <property type="entry name" value="KilA/APSES_HTH"/>
</dbReference>
<protein>
    <submittedName>
        <fullName evidence="2">KilA-N domain-containing protein</fullName>
    </submittedName>
</protein>
<dbReference type="Proteomes" id="UP000199377">
    <property type="component" value="Unassembled WGS sequence"/>
</dbReference>
<dbReference type="SUPFAM" id="SSF54616">
    <property type="entry name" value="DNA-binding domain of Mlu1-box binding protein MBP1"/>
    <property type="match status" value="1"/>
</dbReference>
<reference evidence="2 3" key="1">
    <citation type="submission" date="2016-10" db="EMBL/GenBank/DDBJ databases">
        <authorList>
            <person name="de Groot N.N."/>
        </authorList>
    </citation>
    <scope>NUCLEOTIDE SEQUENCE [LARGE SCALE GENOMIC DNA]</scope>
    <source>
        <strain evidence="2 3">CGMCC 1.11030</strain>
    </source>
</reference>
<dbReference type="AlphaFoldDB" id="A0A1I3LJH4"/>
<proteinExistence type="predicted"/>
<keyword evidence="3" id="KW-1185">Reference proteome</keyword>
<gene>
    <name evidence="2" type="ORF">SAMN05216258_11049</name>
</gene>
<dbReference type="Pfam" id="PF04383">
    <property type="entry name" value="KilA-N"/>
    <property type="match status" value="1"/>
</dbReference>
<dbReference type="OrthoDB" id="9803893at2"/>
<dbReference type="InterPro" id="IPR017880">
    <property type="entry name" value="KilA_N"/>
</dbReference>
<dbReference type="RefSeq" id="WP_092863138.1">
    <property type="nucleotide sequence ID" value="NZ_FOQH01000010.1"/>
</dbReference>
<feature type="domain" description="KilA-N" evidence="1">
    <location>
        <begin position="2"/>
        <end position="103"/>
    </location>
</feature>
<sequence length="238" mass="26913">MKTSISSLSFNDTPIRDREQMLCLTDMWKAAGSPRNKKPAEWSRYEGSDFIREIGEKVGTAHLFENRPGRGGGTWAHWQIGMAYAKYLSPAFHAWCNEVVRAYMEGTPPPSPQDTRWLAVRQESRAMRNDFTSTLAEHGVTKPRDFARATNATYVGLFGASAGRMRERMGLPKKANLRDRMSRMELAQVILAEELATEHMEDERSWGADECCDVTAMAARSVHQAVSDNRASRRRIGR</sequence>
<dbReference type="STRING" id="1114924.SAMN05216258_11049"/>
<name>A0A1I3LJH4_9RHOB</name>
<dbReference type="PROSITE" id="PS51301">
    <property type="entry name" value="KILA_N"/>
    <property type="match status" value="1"/>
</dbReference>
<evidence type="ECO:0000313" key="3">
    <source>
        <dbReference type="Proteomes" id="UP000199377"/>
    </source>
</evidence>
<dbReference type="SMART" id="SM01252">
    <property type="entry name" value="KilA-N"/>
    <property type="match status" value="1"/>
</dbReference>
<evidence type="ECO:0000313" key="2">
    <source>
        <dbReference type="EMBL" id="SFI84626.1"/>
    </source>
</evidence>